<dbReference type="Gene3D" id="3.30.70.20">
    <property type="match status" value="2"/>
</dbReference>
<dbReference type="InterPro" id="IPR017896">
    <property type="entry name" value="4Fe4S_Fe-S-bd"/>
</dbReference>
<feature type="domain" description="4Fe-4S ferredoxin-type" evidence="8">
    <location>
        <begin position="2"/>
        <end position="22"/>
    </location>
</feature>
<dbReference type="SUPFAM" id="SSF54862">
    <property type="entry name" value="4Fe-4S ferredoxins"/>
    <property type="match status" value="1"/>
</dbReference>
<feature type="region of interest" description="Disordered" evidence="7">
    <location>
        <begin position="191"/>
        <end position="215"/>
    </location>
</feature>
<dbReference type="AlphaFoldDB" id="A0A2A2MFJ7"/>
<dbReference type="GO" id="GO:0016491">
    <property type="term" value="F:oxidoreductase activity"/>
    <property type="evidence" value="ECO:0007669"/>
    <property type="project" value="UniProtKB-KW"/>
</dbReference>
<dbReference type="OrthoDB" id="9803192at2"/>
<keyword evidence="2" id="KW-0004">4Fe-4S</keyword>
<dbReference type="Gene3D" id="3.50.50.60">
    <property type="entry name" value="FAD/NAD(P)-binding domain"/>
    <property type="match status" value="3"/>
</dbReference>
<dbReference type="FunFam" id="3.50.50.60:FF:000077">
    <property type="entry name" value="Glutamate synthase small subunit"/>
    <property type="match status" value="1"/>
</dbReference>
<dbReference type="PANTHER" id="PTHR42783:SF1">
    <property type="entry name" value="OXIDOREDUCTASE AEGA-RELATED"/>
    <property type="match status" value="1"/>
</dbReference>
<evidence type="ECO:0000313" key="9">
    <source>
        <dbReference type="EMBL" id="PAV97762.1"/>
    </source>
</evidence>
<keyword evidence="4" id="KW-0560">Oxidoreductase</keyword>
<dbReference type="InterPro" id="IPR023753">
    <property type="entry name" value="FAD/NAD-binding_dom"/>
</dbReference>
<proteinExistence type="predicted"/>
<feature type="domain" description="4Fe-4S ferredoxin-type" evidence="8">
    <location>
        <begin position="116"/>
        <end position="151"/>
    </location>
</feature>
<dbReference type="PROSITE" id="PS51379">
    <property type="entry name" value="4FE4S_FER_2"/>
    <property type="match status" value="3"/>
</dbReference>
<dbReference type="InterPro" id="IPR036188">
    <property type="entry name" value="FAD/NAD-bd_sf"/>
</dbReference>
<dbReference type="InterPro" id="IPR028261">
    <property type="entry name" value="DPD_II"/>
</dbReference>
<gene>
    <name evidence="9" type="ORF">CJD50_08965</name>
</gene>
<keyword evidence="5" id="KW-0408">Iron</keyword>
<evidence type="ECO:0000256" key="2">
    <source>
        <dbReference type="ARBA" id="ARBA00022485"/>
    </source>
</evidence>
<dbReference type="Pfam" id="PF13247">
    <property type="entry name" value="Fer4_11"/>
    <property type="match status" value="1"/>
</dbReference>
<dbReference type="PRINTS" id="PR00419">
    <property type="entry name" value="ADXRDTASE"/>
</dbReference>
<dbReference type="NCBIfam" id="TIGR01318">
    <property type="entry name" value="gltD_gamma_fam"/>
    <property type="match status" value="1"/>
</dbReference>
<keyword evidence="3" id="KW-0479">Metal-binding</keyword>
<dbReference type="FunFam" id="3.50.50.60:FF:000068">
    <property type="entry name" value="Glutamate synthase small subunit"/>
    <property type="match status" value="1"/>
</dbReference>
<reference evidence="9 10" key="1">
    <citation type="submission" date="2017-08" db="EMBL/GenBank/DDBJ databases">
        <title>Draft Genome Sequence of Hafnia alvei CITHA-6 Isolated from Raw Bovine Milk.</title>
        <authorList>
            <person name="Culligan E.P."/>
            <person name="Mcsweeney A."/>
            <person name="O'Doherty C."/>
            <person name="Gleeson E."/>
            <person name="O'Riordan D."/>
            <person name="Sleator R.D."/>
        </authorList>
    </citation>
    <scope>NUCLEOTIDE SEQUENCE [LARGE SCALE GENOMIC DNA]</scope>
    <source>
        <strain evidence="9 10">CITHA-6</strain>
    </source>
</reference>
<evidence type="ECO:0000256" key="3">
    <source>
        <dbReference type="ARBA" id="ARBA00022723"/>
    </source>
</evidence>
<evidence type="ECO:0000259" key="8">
    <source>
        <dbReference type="PROSITE" id="PS51379"/>
    </source>
</evidence>
<dbReference type="PROSITE" id="PS00198">
    <property type="entry name" value="4FE4S_FER_1"/>
    <property type="match status" value="1"/>
</dbReference>
<dbReference type="InterPro" id="IPR017900">
    <property type="entry name" value="4Fe4S_Fe_S_CS"/>
</dbReference>
<comment type="cofactor">
    <cofactor evidence="1">
        <name>[4Fe-4S] cluster</name>
        <dbReference type="ChEBI" id="CHEBI:49883"/>
    </cofactor>
</comment>
<dbReference type="GO" id="GO:0044281">
    <property type="term" value="P:small molecule metabolic process"/>
    <property type="evidence" value="ECO:0007669"/>
    <property type="project" value="UniProtKB-ARBA"/>
</dbReference>
<dbReference type="GO" id="GO:0046872">
    <property type="term" value="F:metal ion binding"/>
    <property type="evidence" value="ECO:0007669"/>
    <property type="project" value="UniProtKB-KW"/>
</dbReference>
<dbReference type="CDD" id="cd10554">
    <property type="entry name" value="HycB_like"/>
    <property type="match status" value="1"/>
</dbReference>
<dbReference type="EMBL" id="NQMS01000002">
    <property type="protein sequence ID" value="PAV97762.1"/>
    <property type="molecule type" value="Genomic_DNA"/>
</dbReference>
<dbReference type="Gene3D" id="1.10.1060.10">
    <property type="entry name" value="Alpha-helical ferredoxin"/>
    <property type="match status" value="1"/>
</dbReference>
<comment type="caution">
    <text evidence="9">The sequence shown here is derived from an EMBL/GenBank/DDBJ whole genome shotgun (WGS) entry which is preliminary data.</text>
</comment>
<dbReference type="GO" id="GO:0051539">
    <property type="term" value="F:4 iron, 4 sulfur cluster binding"/>
    <property type="evidence" value="ECO:0007669"/>
    <property type="project" value="UniProtKB-KW"/>
</dbReference>
<sequence>MNRFVIADAKNCIGCRACEVACVMAHNHGEHVLTPAQFQPRIHVLKIEHKHTAVLCRHCEDAPCANVCPNHAIEKRDDSIQVIQEKCIGCKTCVVACPFGAMEVITHPAPSETQPDGVFANAHKCDLCAGVADEPSCVASCPSNALKLIDDHVLNNLRHQRQLRAMMNDDSGLLFDGSASKTIQSAPPIIMPTTSAKTKGKTSKVPQMLNTPARHDPVKKPIAIRKAQFVEIYPTFTQEEASGQASRCLSCGSHSVCEWTCPLHNRIPHWVKLVKEGRILEAVELSHQTNCLPEVTGRVCPQDRLCEGSCTLGNEFGAVTVGNIERFISDKAFEMGWTPDLSYVKPVDKRVAIIGAGPAGLGCADILARNGIKAVVFDRHPEIGGLLTFGIPSFKLDKSILAHRREIFSAMGIEFRLNTEIGRDITLTELLDEYDAVFVGTGTYQSMKAGLENEDADGVHDALPFLIANTKQVMGLPELPDEPYISMANKRVVVLGGGDTAMDCVRTSIRHGAETVTCAYRRDEANMPGSKKEVKNAREEGVEFEFNVQPLSIEIDDEGKVTGIRMLRTVMGEPDAAGRRRPKPVPGSEFVMPADAVVIAFGFNPHKMPWLESENVKLDKWGRIVASVETTVPYQTSNKKIFAGGDAVRGADLVVTAIAEGRHAADGIMQYLHVPVQRPTITPENAA</sequence>
<evidence type="ECO:0000256" key="6">
    <source>
        <dbReference type="ARBA" id="ARBA00023014"/>
    </source>
</evidence>
<accession>A0A2A2MFJ7</accession>
<dbReference type="Pfam" id="PF14691">
    <property type="entry name" value="Fer4_20"/>
    <property type="match status" value="1"/>
</dbReference>
<evidence type="ECO:0000256" key="4">
    <source>
        <dbReference type="ARBA" id="ARBA00023002"/>
    </source>
</evidence>
<dbReference type="Proteomes" id="UP000218796">
    <property type="component" value="Unassembled WGS sequence"/>
</dbReference>
<keyword evidence="10" id="KW-1185">Reference proteome</keyword>
<evidence type="ECO:0000256" key="5">
    <source>
        <dbReference type="ARBA" id="ARBA00023004"/>
    </source>
</evidence>
<dbReference type="InterPro" id="IPR009051">
    <property type="entry name" value="Helical_ferredxn"/>
</dbReference>
<dbReference type="PANTHER" id="PTHR42783">
    <property type="entry name" value="GLUTAMATE SYNTHASE [NADPH] SMALL CHAIN"/>
    <property type="match status" value="1"/>
</dbReference>
<evidence type="ECO:0000256" key="7">
    <source>
        <dbReference type="SAM" id="MobiDB-lite"/>
    </source>
</evidence>
<keyword evidence="6" id="KW-0411">Iron-sulfur</keyword>
<evidence type="ECO:0000256" key="1">
    <source>
        <dbReference type="ARBA" id="ARBA00001966"/>
    </source>
</evidence>
<dbReference type="RefSeq" id="WP_039186747.1">
    <property type="nucleotide sequence ID" value="NZ_CAUFSP010000001.1"/>
</dbReference>
<dbReference type="SUPFAM" id="SSF51971">
    <property type="entry name" value="Nucleotide-binding domain"/>
    <property type="match status" value="1"/>
</dbReference>
<dbReference type="Pfam" id="PF07992">
    <property type="entry name" value="Pyr_redox_2"/>
    <property type="match status" value="1"/>
</dbReference>
<protein>
    <submittedName>
        <fullName evidence="9">Oxidoreductase FeS-binding subunit</fullName>
    </submittedName>
</protein>
<feature type="domain" description="4Fe-4S ferredoxin-type" evidence="8">
    <location>
        <begin position="78"/>
        <end position="107"/>
    </location>
</feature>
<dbReference type="InterPro" id="IPR006006">
    <property type="entry name" value="GltD-like"/>
</dbReference>
<organism evidence="9 10">
    <name type="scientific">Hafnia paralvei</name>
    <dbReference type="NCBI Taxonomy" id="546367"/>
    <lineage>
        <taxon>Bacteria</taxon>
        <taxon>Pseudomonadati</taxon>
        <taxon>Pseudomonadota</taxon>
        <taxon>Gammaproteobacteria</taxon>
        <taxon>Enterobacterales</taxon>
        <taxon>Hafniaceae</taxon>
        <taxon>Hafnia</taxon>
    </lineage>
</organism>
<evidence type="ECO:0000313" key="10">
    <source>
        <dbReference type="Proteomes" id="UP000218796"/>
    </source>
</evidence>
<name>A0A2A2MFJ7_9GAMM</name>
<dbReference type="NCBIfam" id="NF009408">
    <property type="entry name" value="PRK12769.1"/>
    <property type="match status" value="1"/>
</dbReference>